<feature type="domain" description="EAL" evidence="1">
    <location>
        <begin position="2"/>
        <end position="253"/>
    </location>
</feature>
<dbReference type="InterPro" id="IPR050706">
    <property type="entry name" value="Cyclic-di-GMP_PDE-like"/>
</dbReference>
<gene>
    <name evidence="2" type="ORF">FXF36_16105</name>
</gene>
<protein>
    <submittedName>
        <fullName evidence="2">EAL domain-containing protein</fullName>
    </submittedName>
</protein>
<dbReference type="SUPFAM" id="SSF141868">
    <property type="entry name" value="EAL domain-like"/>
    <property type="match status" value="1"/>
</dbReference>
<dbReference type="PANTHER" id="PTHR33121:SF70">
    <property type="entry name" value="SIGNALING PROTEIN YKOW"/>
    <property type="match status" value="1"/>
</dbReference>
<dbReference type="CDD" id="cd01948">
    <property type="entry name" value="EAL"/>
    <property type="match status" value="1"/>
</dbReference>
<reference evidence="3" key="1">
    <citation type="submission" date="2019-08" db="EMBL/GenBank/DDBJ databases">
        <title>Complete Genome Sequence of the Polysaccharide-Degrading Rumen Bacterium Pseudobutyrivibrio xylanivorans MA3014.</title>
        <authorList>
            <person name="Palevich N."/>
            <person name="Maclean P.H."/>
            <person name="Kelly W.J."/>
            <person name="Leahy S.C."/>
            <person name="Rakonjac J."/>
            <person name="Attwood G.T."/>
        </authorList>
    </citation>
    <scope>NUCLEOTIDE SEQUENCE [LARGE SCALE GENOMIC DNA]</scope>
    <source>
        <strain evidence="3">MA3014</strain>
    </source>
</reference>
<sequence>MKGKLINEIVAAMENNELQAYYQPQYNPRKGVIGGAEALVRWVKPDGTIVPPVEFIPELESKGQVSIVDWYITEEACKTIKELGDKAIKISVNFGREHAKDEHFVDKLDKLVEAYNIDKSLLGVEITESDVVAEKEDVIAWVQRVEAAGYTVSIDDFGSGMSSLSFVKDVPAKVLKIDKSFLEDNCQSEKGRITLESVFYMAHRLRLTTVVEGVETKEQLDFINTCDCDYIQGYLFSKPVPHDEFFDMCTNEAPVDVDFFDPFASQTAFGQVRALIDAVYSKFHMVILTNLTRDSYHVLKRETLMNTLLPETGSYTEGYNFARSMCKEEDMDILDKAFTRENLLEAYNRGEKSVVRIVGQRTEEGEYHKVAFEDYFMHHPDSNDIFMVSFIHYVDFSDDTYVGNVRFGYSQNPKASQ</sequence>
<dbReference type="EMBL" id="CP043030">
    <property type="protein sequence ID" value="QFJ56431.1"/>
    <property type="molecule type" value="Genomic_DNA"/>
</dbReference>
<dbReference type="AlphaFoldDB" id="A0A5P6VWA9"/>
<dbReference type="RefSeq" id="WP_151626119.1">
    <property type="nucleotide sequence ID" value="NZ_CP043030.1"/>
</dbReference>
<dbReference type="GO" id="GO:0071111">
    <property type="term" value="F:cyclic-guanylate-specific phosphodiesterase activity"/>
    <property type="evidence" value="ECO:0007669"/>
    <property type="project" value="InterPro"/>
</dbReference>
<organism evidence="2 3">
    <name type="scientific">Pseudobutyrivibrio xylanivorans</name>
    <dbReference type="NCBI Taxonomy" id="185007"/>
    <lineage>
        <taxon>Bacteria</taxon>
        <taxon>Bacillati</taxon>
        <taxon>Bacillota</taxon>
        <taxon>Clostridia</taxon>
        <taxon>Lachnospirales</taxon>
        <taxon>Lachnospiraceae</taxon>
        <taxon>Pseudobutyrivibrio</taxon>
    </lineage>
</organism>
<dbReference type="Pfam" id="PF00563">
    <property type="entry name" value="EAL"/>
    <property type="match status" value="1"/>
</dbReference>
<proteinExistence type="predicted"/>
<dbReference type="Gene3D" id="3.20.20.450">
    <property type="entry name" value="EAL domain"/>
    <property type="match status" value="1"/>
</dbReference>
<accession>A0A5P6VWA9</accession>
<evidence type="ECO:0000259" key="1">
    <source>
        <dbReference type="PROSITE" id="PS50883"/>
    </source>
</evidence>
<dbReference type="PROSITE" id="PS50883">
    <property type="entry name" value="EAL"/>
    <property type="match status" value="1"/>
</dbReference>
<name>A0A5P6VWA9_PSEXY</name>
<dbReference type="OrthoDB" id="9805474at2"/>
<dbReference type="SMART" id="SM00052">
    <property type="entry name" value="EAL"/>
    <property type="match status" value="1"/>
</dbReference>
<dbReference type="InterPro" id="IPR035919">
    <property type="entry name" value="EAL_sf"/>
</dbReference>
<dbReference type="PANTHER" id="PTHR33121">
    <property type="entry name" value="CYCLIC DI-GMP PHOSPHODIESTERASE PDEF"/>
    <property type="match status" value="1"/>
</dbReference>
<dbReference type="Proteomes" id="UP000327030">
    <property type="component" value="Chromosome PxyII"/>
</dbReference>
<evidence type="ECO:0000313" key="3">
    <source>
        <dbReference type="Proteomes" id="UP000327030"/>
    </source>
</evidence>
<evidence type="ECO:0000313" key="2">
    <source>
        <dbReference type="EMBL" id="QFJ56431.1"/>
    </source>
</evidence>
<dbReference type="InterPro" id="IPR001633">
    <property type="entry name" value="EAL_dom"/>
</dbReference>
<dbReference type="KEGG" id="pxv:FXF36_16105"/>